<dbReference type="SUPFAM" id="SSF144210">
    <property type="entry name" value="Nop10-like SnoRNP"/>
    <property type="match status" value="1"/>
</dbReference>
<dbReference type="FunFam" id="4.10.80.300:FF:000001">
    <property type="entry name" value="H/ACA ribonucleoprotein complex subunit 3"/>
    <property type="match status" value="1"/>
</dbReference>
<keyword evidence="11" id="KW-1185">Reference proteome</keyword>
<evidence type="ECO:0000256" key="8">
    <source>
        <dbReference type="ARBA" id="ARBA00031779"/>
    </source>
</evidence>
<dbReference type="GO" id="GO:0030515">
    <property type="term" value="F:snoRNA binding"/>
    <property type="evidence" value="ECO:0007669"/>
    <property type="project" value="InterPro"/>
</dbReference>
<evidence type="ECO:0000256" key="9">
    <source>
        <dbReference type="SAM" id="MobiDB-lite"/>
    </source>
</evidence>
<comment type="subcellular location">
    <subcellularLocation>
        <location evidence="1">Nucleus</location>
        <location evidence="1">Nucleolus</location>
    </subcellularLocation>
</comment>
<dbReference type="Pfam" id="PF04135">
    <property type="entry name" value="Nop10p"/>
    <property type="match status" value="1"/>
</dbReference>
<dbReference type="GO" id="GO:1904874">
    <property type="term" value="P:positive regulation of telomerase RNA localization to Cajal body"/>
    <property type="evidence" value="ECO:0007669"/>
    <property type="project" value="TreeGrafter"/>
</dbReference>
<keyword evidence="3" id="KW-0690">Ribosome biogenesis</keyword>
<dbReference type="PANTHER" id="PTHR13305">
    <property type="entry name" value="RIBOSOME BIOGENESIS PROTEIN NOP10"/>
    <property type="match status" value="1"/>
</dbReference>
<dbReference type="GO" id="GO:0031429">
    <property type="term" value="C:box H/ACA snoRNP complex"/>
    <property type="evidence" value="ECO:0007669"/>
    <property type="project" value="TreeGrafter"/>
</dbReference>
<evidence type="ECO:0000256" key="7">
    <source>
        <dbReference type="ARBA" id="ARBA00030185"/>
    </source>
</evidence>
<evidence type="ECO:0000256" key="1">
    <source>
        <dbReference type="ARBA" id="ARBA00004604"/>
    </source>
</evidence>
<accession>A0AAV8XTW9</accession>
<protein>
    <recommendedName>
        <fullName evidence="7">Nucleolar protein 10</fullName>
    </recommendedName>
    <alternativeName>
        <fullName evidence="8">Nucleolar protein family A member 3</fullName>
    </alternativeName>
</protein>
<evidence type="ECO:0000256" key="5">
    <source>
        <dbReference type="ARBA" id="ARBA00023242"/>
    </source>
</evidence>
<dbReference type="GO" id="GO:0070034">
    <property type="term" value="F:telomerase RNA binding"/>
    <property type="evidence" value="ECO:0007669"/>
    <property type="project" value="TreeGrafter"/>
</dbReference>
<evidence type="ECO:0000256" key="6">
    <source>
        <dbReference type="ARBA" id="ARBA00023274"/>
    </source>
</evidence>
<keyword evidence="4" id="KW-0698">rRNA processing</keyword>
<sequence length="126" mass="14016">MYLMYYLDESGNRVYTLKKTDPSGKPTVSAHPVNASQFLLQDAKSKTEKNRNGDVEAEPKTNSVGAVPPATALNKTKLTTVPVAGPILKKDKRHSSSRFNITKNRELEMLPSLRGNLGFLRPVRYL</sequence>
<evidence type="ECO:0000256" key="3">
    <source>
        <dbReference type="ARBA" id="ARBA00022517"/>
    </source>
</evidence>
<reference evidence="10" key="1">
    <citation type="journal article" date="2023" name="Insect Mol. Biol.">
        <title>Genome sequencing provides insights into the evolution of gene families encoding plant cell wall-degrading enzymes in longhorned beetles.</title>
        <authorList>
            <person name="Shin N.R."/>
            <person name="Okamura Y."/>
            <person name="Kirsch R."/>
            <person name="Pauchet Y."/>
        </authorList>
    </citation>
    <scope>NUCLEOTIDE SEQUENCE</scope>
    <source>
        <strain evidence="10">AMC_N1</strain>
    </source>
</reference>
<comment type="similarity">
    <text evidence="2">Belongs to the NOP10 family.</text>
</comment>
<dbReference type="InterPro" id="IPR007264">
    <property type="entry name" value="H/ACA_rnp_Nop10"/>
</dbReference>
<dbReference type="PANTHER" id="PTHR13305:SF0">
    <property type="entry name" value="H_ACA RIBONUCLEOPROTEIN COMPLEX SUBUNIT 3"/>
    <property type="match status" value="1"/>
</dbReference>
<dbReference type="Proteomes" id="UP001162162">
    <property type="component" value="Unassembled WGS sequence"/>
</dbReference>
<keyword evidence="6" id="KW-0687">Ribonucleoprotein</keyword>
<name>A0AAV8XTW9_9CUCU</name>
<feature type="region of interest" description="Disordered" evidence="9">
    <location>
        <begin position="41"/>
        <end position="68"/>
    </location>
</feature>
<dbReference type="AlphaFoldDB" id="A0AAV8XTW9"/>
<dbReference type="Gene3D" id="4.10.80.300">
    <property type="match status" value="1"/>
</dbReference>
<comment type="caution">
    <text evidence="10">The sequence shown here is derived from an EMBL/GenBank/DDBJ whole genome shotgun (WGS) entry which is preliminary data.</text>
</comment>
<keyword evidence="5" id="KW-0539">Nucleus</keyword>
<evidence type="ECO:0000313" key="11">
    <source>
        <dbReference type="Proteomes" id="UP001162162"/>
    </source>
</evidence>
<dbReference type="EMBL" id="JAPWTK010000347">
    <property type="protein sequence ID" value="KAJ8941933.1"/>
    <property type="molecule type" value="Genomic_DNA"/>
</dbReference>
<dbReference type="InterPro" id="IPR036756">
    <property type="entry name" value="H/ACA_rnp_Nop10_sf"/>
</dbReference>
<dbReference type="GO" id="GO:0031118">
    <property type="term" value="P:rRNA pseudouridine synthesis"/>
    <property type="evidence" value="ECO:0007669"/>
    <property type="project" value="TreeGrafter"/>
</dbReference>
<evidence type="ECO:0000313" key="10">
    <source>
        <dbReference type="EMBL" id="KAJ8941933.1"/>
    </source>
</evidence>
<organism evidence="10 11">
    <name type="scientific">Aromia moschata</name>
    <dbReference type="NCBI Taxonomy" id="1265417"/>
    <lineage>
        <taxon>Eukaryota</taxon>
        <taxon>Metazoa</taxon>
        <taxon>Ecdysozoa</taxon>
        <taxon>Arthropoda</taxon>
        <taxon>Hexapoda</taxon>
        <taxon>Insecta</taxon>
        <taxon>Pterygota</taxon>
        <taxon>Neoptera</taxon>
        <taxon>Endopterygota</taxon>
        <taxon>Coleoptera</taxon>
        <taxon>Polyphaga</taxon>
        <taxon>Cucujiformia</taxon>
        <taxon>Chrysomeloidea</taxon>
        <taxon>Cerambycidae</taxon>
        <taxon>Cerambycinae</taxon>
        <taxon>Callichromatini</taxon>
        <taxon>Aromia</taxon>
    </lineage>
</organism>
<evidence type="ECO:0000256" key="4">
    <source>
        <dbReference type="ARBA" id="ARBA00022552"/>
    </source>
</evidence>
<feature type="compositionally biased region" description="Basic and acidic residues" evidence="9">
    <location>
        <begin position="43"/>
        <end position="59"/>
    </location>
</feature>
<dbReference type="GO" id="GO:0031120">
    <property type="term" value="P:snRNA pseudouridine synthesis"/>
    <property type="evidence" value="ECO:0007669"/>
    <property type="project" value="TreeGrafter"/>
</dbReference>
<gene>
    <name evidence="10" type="ORF">NQ318_013266</name>
</gene>
<proteinExistence type="inferred from homology"/>
<evidence type="ECO:0000256" key="2">
    <source>
        <dbReference type="ARBA" id="ARBA00009462"/>
    </source>
</evidence>